<dbReference type="AlphaFoldDB" id="X1MW57"/>
<reference evidence="1" key="1">
    <citation type="journal article" date="2014" name="Front. Microbiol.">
        <title>High frequency of phylogenetically diverse reductive dehalogenase-homologous genes in deep subseafloor sedimentary metagenomes.</title>
        <authorList>
            <person name="Kawai M."/>
            <person name="Futagami T."/>
            <person name="Toyoda A."/>
            <person name="Takaki Y."/>
            <person name="Nishi S."/>
            <person name="Hori S."/>
            <person name="Arai W."/>
            <person name="Tsubouchi T."/>
            <person name="Morono Y."/>
            <person name="Uchiyama I."/>
            <person name="Ito T."/>
            <person name="Fujiyama A."/>
            <person name="Inagaki F."/>
            <person name="Takami H."/>
        </authorList>
    </citation>
    <scope>NUCLEOTIDE SEQUENCE</scope>
    <source>
        <strain evidence="1">Expedition CK06-06</strain>
    </source>
</reference>
<feature type="non-terminal residue" evidence="1">
    <location>
        <position position="1"/>
    </location>
</feature>
<dbReference type="EMBL" id="BARV01013013">
    <property type="protein sequence ID" value="GAI10594.1"/>
    <property type="molecule type" value="Genomic_DNA"/>
</dbReference>
<sequence>DEIGRMLKKYTKGIKSLIVTNPTIAEYYLESNTAGVKNSIRRWET</sequence>
<evidence type="ECO:0000313" key="1">
    <source>
        <dbReference type="EMBL" id="GAI10594.1"/>
    </source>
</evidence>
<accession>X1MW57</accession>
<gene>
    <name evidence="1" type="ORF">S06H3_23781</name>
</gene>
<name>X1MW57_9ZZZZ</name>
<organism evidence="1">
    <name type="scientific">marine sediment metagenome</name>
    <dbReference type="NCBI Taxonomy" id="412755"/>
    <lineage>
        <taxon>unclassified sequences</taxon>
        <taxon>metagenomes</taxon>
        <taxon>ecological metagenomes</taxon>
    </lineage>
</organism>
<protein>
    <submittedName>
        <fullName evidence="1">Uncharacterized protein</fullName>
    </submittedName>
</protein>
<proteinExistence type="predicted"/>
<comment type="caution">
    <text evidence="1">The sequence shown here is derived from an EMBL/GenBank/DDBJ whole genome shotgun (WGS) entry which is preliminary data.</text>
</comment>